<dbReference type="RefSeq" id="WP_050150187.1">
    <property type="nucleotide sequence ID" value="NZ_CP104006.1"/>
</dbReference>
<keyword evidence="3" id="KW-1185">Reference proteome</keyword>
<name>A0ABY5URI7_9GAMM</name>
<organism evidence="2 3">
    <name type="scientific">Yersinia alsatica</name>
    <dbReference type="NCBI Taxonomy" id="2890317"/>
    <lineage>
        <taxon>Bacteria</taxon>
        <taxon>Pseudomonadati</taxon>
        <taxon>Pseudomonadota</taxon>
        <taxon>Gammaproteobacteria</taxon>
        <taxon>Enterobacterales</taxon>
        <taxon>Yersiniaceae</taxon>
        <taxon>Yersinia</taxon>
    </lineage>
</organism>
<dbReference type="InterPro" id="IPR001633">
    <property type="entry name" value="EAL_dom"/>
</dbReference>
<dbReference type="SUPFAM" id="SSF141868">
    <property type="entry name" value="EAL domain-like"/>
    <property type="match status" value="1"/>
</dbReference>
<protein>
    <submittedName>
        <fullName evidence="2">EAL domain-containing protein</fullName>
    </submittedName>
</protein>
<dbReference type="PROSITE" id="PS50883">
    <property type="entry name" value="EAL"/>
    <property type="match status" value="1"/>
</dbReference>
<dbReference type="Pfam" id="PF00563">
    <property type="entry name" value="EAL"/>
    <property type="match status" value="1"/>
</dbReference>
<evidence type="ECO:0000259" key="1">
    <source>
        <dbReference type="PROSITE" id="PS50883"/>
    </source>
</evidence>
<dbReference type="PANTHER" id="PTHR33121">
    <property type="entry name" value="CYCLIC DI-GMP PHOSPHODIESTERASE PDEF"/>
    <property type="match status" value="1"/>
</dbReference>
<feature type="domain" description="EAL" evidence="1">
    <location>
        <begin position="20"/>
        <end position="272"/>
    </location>
</feature>
<accession>A0ABY5URI7</accession>
<proteinExistence type="predicted"/>
<dbReference type="GeneID" id="75139232"/>
<dbReference type="InterPro" id="IPR050706">
    <property type="entry name" value="Cyclic-di-GMP_PDE-like"/>
</dbReference>
<sequence>MQLRYNQLKPQLKVNAYSRHLIDRNMLERGLDEGTIKAWFQPRIALASGKIVGAEALARWDHPEYGFMLAGSFFEAIGHYNLQRTLVFKMLSDALDAHLRWQRVGHILPVSINIPVPLFDDMDFPDELYRRVNASGIDVANVSIELIEYEAVSDPVNYYKGTRRLRQKGFGLAQDDFGCGYNSMYNLTSTPFTDLKIDRSFVSGVLQNDARKIALISSVQLGKQLGLKVTAEGVETVRELEFLRRIGCDFAQGFFISAAVSAENFEILLCTE</sequence>
<dbReference type="Proteomes" id="UP001057860">
    <property type="component" value="Chromosome"/>
</dbReference>
<dbReference type="EMBL" id="CP104006">
    <property type="protein sequence ID" value="UWM46108.1"/>
    <property type="molecule type" value="Genomic_DNA"/>
</dbReference>
<evidence type="ECO:0000313" key="3">
    <source>
        <dbReference type="Proteomes" id="UP001057860"/>
    </source>
</evidence>
<gene>
    <name evidence="2" type="ORF">N0H69_04495</name>
</gene>
<dbReference type="InterPro" id="IPR035919">
    <property type="entry name" value="EAL_sf"/>
</dbReference>
<dbReference type="SMART" id="SM00052">
    <property type="entry name" value="EAL"/>
    <property type="match status" value="1"/>
</dbReference>
<dbReference type="PANTHER" id="PTHR33121:SF70">
    <property type="entry name" value="SIGNALING PROTEIN YKOW"/>
    <property type="match status" value="1"/>
</dbReference>
<dbReference type="CDD" id="cd01948">
    <property type="entry name" value="EAL"/>
    <property type="match status" value="1"/>
</dbReference>
<dbReference type="Gene3D" id="3.20.20.450">
    <property type="entry name" value="EAL domain"/>
    <property type="match status" value="1"/>
</dbReference>
<reference evidence="2" key="1">
    <citation type="submission" date="2022-08" db="EMBL/GenBank/DDBJ databases">
        <authorList>
            <person name="Bogun A."/>
            <person name="Kislichkina A."/>
            <person name="Solomentsev V."/>
            <person name="Skryabin Y."/>
            <person name="Sizova A."/>
            <person name="Platonov M."/>
            <person name="Dentovskaya S."/>
        </authorList>
    </citation>
    <scope>NUCLEOTIDE SEQUENCE</scope>
    <source>
        <strain evidence="2">SCPM-O-B-7604</strain>
    </source>
</reference>
<evidence type="ECO:0000313" key="2">
    <source>
        <dbReference type="EMBL" id="UWM46108.1"/>
    </source>
</evidence>